<protein>
    <recommendedName>
        <fullName evidence="1">Oligopeptide transport permease C-like N-terminal domain-containing protein</fullName>
    </recommendedName>
</protein>
<gene>
    <name evidence="2" type="ORF">LCGC14_2397470</name>
</gene>
<dbReference type="AlphaFoldDB" id="A0A0F9BWH0"/>
<sequence>MLEKVKNVVLSLYKKTPQKAAKKKDEEYTFLTPRQLIWRKFVRNRLALVSGIILT</sequence>
<accession>A0A0F9BWH0</accession>
<name>A0A0F9BWH0_9ZZZZ</name>
<evidence type="ECO:0000313" key="2">
    <source>
        <dbReference type="EMBL" id="KKL26219.1"/>
    </source>
</evidence>
<dbReference type="GO" id="GO:0005886">
    <property type="term" value="C:plasma membrane"/>
    <property type="evidence" value="ECO:0007669"/>
    <property type="project" value="UniProtKB-SubCell"/>
</dbReference>
<feature type="domain" description="Oligopeptide transport permease C-like N-terminal" evidence="1">
    <location>
        <begin position="32"/>
        <end position="54"/>
    </location>
</feature>
<reference evidence="2" key="1">
    <citation type="journal article" date="2015" name="Nature">
        <title>Complex archaea that bridge the gap between prokaryotes and eukaryotes.</title>
        <authorList>
            <person name="Spang A."/>
            <person name="Saw J.H."/>
            <person name="Jorgensen S.L."/>
            <person name="Zaremba-Niedzwiedzka K."/>
            <person name="Martijn J."/>
            <person name="Lind A.E."/>
            <person name="van Eijk R."/>
            <person name="Schleper C."/>
            <person name="Guy L."/>
            <person name="Ettema T.J."/>
        </authorList>
    </citation>
    <scope>NUCLEOTIDE SEQUENCE</scope>
</reference>
<dbReference type="InterPro" id="IPR025966">
    <property type="entry name" value="OppC_N"/>
</dbReference>
<dbReference type="EMBL" id="LAZR01035915">
    <property type="protein sequence ID" value="KKL26219.1"/>
    <property type="molecule type" value="Genomic_DNA"/>
</dbReference>
<proteinExistence type="predicted"/>
<feature type="non-terminal residue" evidence="2">
    <location>
        <position position="55"/>
    </location>
</feature>
<evidence type="ECO:0000259" key="1">
    <source>
        <dbReference type="Pfam" id="PF12911"/>
    </source>
</evidence>
<dbReference type="Pfam" id="PF12911">
    <property type="entry name" value="OppC_N"/>
    <property type="match status" value="1"/>
</dbReference>
<comment type="caution">
    <text evidence="2">The sequence shown here is derived from an EMBL/GenBank/DDBJ whole genome shotgun (WGS) entry which is preliminary data.</text>
</comment>
<organism evidence="2">
    <name type="scientific">marine sediment metagenome</name>
    <dbReference type="NCBI Taxonomy" id="412755"/>
    <lineage>
        <taxon>unclassified sequences</taxon>
        <taxon>metagenomes</taxon>
        <taxon>ecological metagenomes</taxon>
    </lineage>
</organism>